<dbReference type="GO" id="GO:0016791">
    <property type="term" value="F:phosphatase activity"/>
    <property type="evidence" value="ECO:0007669"/>
    <property type="project" value="TreeGrafter"/>
</dbReference>
<feature type="binding site" evidence="2">
    <location>
        <position position="124"/>
    </location>
    <ligand>
        <name>substrate</name>
    </ligand>
</feature>
<name>L1J8M1_GUITC</name>
<evidence type="ECO:0000313" key="5">
    <source>
        <dbReference type="Proteomes" id="UP000011087"/>
    </source>
</evidence>
<reference evidence="5" key="2">
    <citation type="submission" date="2012-11" db="EMBL/GenBank/DDBJ databases">
        <authorList>
            <person name="Kuo A."/>
            <person name="Curtis B.A."/>
            <person name="Tanifuji G."/>
            <person name="Burki F."/>
            <person name="Gruber A."/>
            <person name="Irimia M."/>
            <person name="Maruyama S."/>
            <person name="Arias M.C."/>
            <person name="Ball S.G."/>
            <person name="Gile G.H."/>
            <person name="Hirakawa Y."/>
            <person name="Hopkins J.F."/>
            <person name="Rensing S.A."/>
            <person name="Schmutz J."/>
            <person name="Symeonidi A."/>
            <person name="Elias M."/>
            <person name="Eveleigh R.J."/>
            <person name="Herman E.K."/>
            <person name="Klute M.J."/>
            <person name="Nakayama T."/>
            <person name="Obornik M."/>
            <person name="Reyes-Prieto A."/>
            <person name="Armbrust E.V."/>
            <person name="Aves S.J."/>
            <person name="Beiko R.G."/>
            <person name="Coutinho P."/>
            <person name="Dacks J.B."/>
            <person name="Durnford D.G."/>
            <person name="Fast N.M."/>
            <person name="Green B.R."/>
            <person name="Grisdale C."/>
            <person name="Hempe F."/>
            <person name="Henrissat B."/>
            <person name="Hoppner M.P."/>
            <person name="Ishida K.-I."/>
            <person name="Kim E."/>
            <person name="Koreny L."/>
            <person name="Kroth P.G."/>
            <person name="Liu Y."/>
            <person name="Malik S.-B."/>
            <person name="Maier U.G."/>
            <person name="McRose D."/>
            <person name="Mock T."/>
            <person name="Neilson J.A."/>
            <person name="Onodera N.T."/>
            <person name="Poole A.M."/>
            <person name="Pritham E.J."/>
            <person name="Richards T.A."/>
            <person name="Rocap G."/>
            <person name="Roy S.W."/>
            <person name="Sarai C."/>
            <person name="Schaack S."/>
            <person name="Shirato S."/>
            <person name="Slamovits C.H."/>
            <person name="Spencer D.F."/>
            <person name="Suzuki S."/>
            <person name="Worden A.Z."/>
            <person name="Zauner S."/>
            <person name="Barry K."/>
            <person name="Bell C."/>
            <person name="Bharti A.K."/>
            <person name="Crow J.A."/>
            <person name="Grimwood J."/>
            <person name="Kramer R."/>
            <person name="Lindquist E."/>
            <person name="Lucas S."/>
            <person name="Salamov A."/>
            <person name="McFadden G.I."/>
            <person name="Lane C.E."/>
            <person name="Keeling P.J."/>
            <person name="Gray M.W."/>
            <person name="Grigoriev I.V."/>
            <person name="Archibald J.M."/>
        </authorList>
    </citation>
    <scope>NUCLEOTIDE SEQUENCE</scope>
    <source>
        <strain evidence="5">CCMP2712</strain>
    </source>
</reference>
<dbReference type="OMA" id="WHRIRIA"/>
<proteinExistence type="predicted"/>
<evidence type="ECO:0008006" key="6">
    <source>
        <dbReference type="Google" id="ProtNLM"/>
    </source>
</evidence>
<gene>
    <name evidence="3" type="ORF">GUITHDRAFT_109531</name>
</gene>
<dbReference type="HOGENOM" id="CLU_033323_8_4_1"/>
<dbReference type="Gene3D" id="3.40.50.1240">
    <property type="entry name" value="Phosphoglycerate mutase-like"/>
    <property type="match status" value="1"/>
</dbReference>
<accession>L1J8M1</accession>
<dbReference type="EnsemblProtists" id="EKX44410">
    <property type="protein sequence ID" value="EKX44410"/>
    <property type="gene ID" value="GUITHDRAFT_109531"/>
</dbReference>
<organism evidence="3">
    <name type="scientific">Guillardia theta (strain CCMP2712)</name>
    <name type="common">Cryptophyte</name>
    <dbReference type="NCBI Taxonomy" id="905079"/>
    <lineage>
        <taxon>Eukaryota</taxon>
        <taxon>Cryptophyceae</taxon>
        <taxon>Pyrenomonadales</taxon>
        <taxon>Geminigeraceae</taxon>
        <taxon>Guillardia</taxon>
    </lineage>
</organism>
<feature type="binding site" evidence="2">
    <location>
        <position position="89"/>
    </location>
    <ligand>
        <name>substrate</name>
    </ligand>
</feature>
<dbReference type="InterPro" id="IPR029033">
    <property type="entry name" value="His_PPase_superfam"/>
</dbReference>
<dbReference type="RefSeq" id="XP_005831390.1">
    <property type="nucleotide sequence ID" value="XM_005831333.1"/>
</dbReference>
<sequence length="254" mass="28555">MNNLRCSMQSAAPTKKLDLPELKTGSVRVVLIRHGAVDLTTPGMTFPKDCFYGGHDVPLSDYGKLEAQAAANMVEEIPIEQVYCSPLKRALYGGERVAEKFGLTPKQDDRFREVNRGRWLGLTKEQVREKFPGDLEKFQEDPLWCEHGGETYRQLSERVWSGLNDMVKDAEVNGWKNIALVSHMWVTKSIITKVMGIQPDDQSKWAEMNIPTASVSLLDFNLKQRDNVEVLAVGLKPPMDTVMEEGKDGKTWGG</sequence>
<dbReference type="eggNOG" id="ENOG502S74G">
    <property type="taxonomic scope" value="Eukaryota"/>
</dbReference>
<evidence type="ECO:0000313" key="3">
    <source>
        <dbReference type="EMBL" id="EKX44410.1"/>
    </source>
</evidence>
<dbReference type="PANTHER" id="PTHR48100">
    <property type="entry name" value="BROAD-SPECIFICITY PHOSPHATASE YOR283W-RELATED"/>
    <property type="match status" value="1"/>
</dbReference>
<dbReference type="InterPro" id="IPR013078">
    <property type="entry name" value="His_Pase_superF_clade-1"/>
</dbReference>
<evidence type="ECO:0000313" key="4">
    <source>
        <dbReference type="EnsemblProtists" id="EKX44410"/>
    </source>
</evidence>
<evidence type="ECO:0000256" key="2">
    <source>
        <dbReference type="PIRSR" id="PIRSR613078-2"/>
    </source>
</evidence>
<dbReference type="Proteomes" id="UP000011087">
    <property type="component" value="Unassembled WGS sequence"/>
</dbReference>
<dbReference type="SMART" id="SM00855">
    <property type="entry name" value="PGAM"/>
    <property type="match status" value="1"/>
</dbReference>
<dbReference type="CDD" id="cd07067">
    <property type="entry name" value="HP_PGM_like"/>
    <property type="match status" value="1"/>
</dbReference>
<reference evidence="3 5" key="1">
    <citation type="journal article" date="2012" name="Nature">
        <title>Algal genomes reveal evolutionary mosaicism and the fate of nucleomorphs.</title>
        <authorList>
            <consortium name="DOE Joint Genome Institute"/>
            <person name="Curtis B.A."/>
            <person name="Tanifuji G."/>
            <person name="Burki F."/>
            <person name="Gruber A."/>
            <person name="Irimia M."/>
            <person name="Maruyama S."/>
            <person name="Arias M.C."/>
            <person name="Ball S.G."/>
            <person name="Gile G.H."/>
            <person name="Hirakawa Y."/>
            <person name="Hopkins J.F."/>
            <person name="Kuo A."/>
            <person name="Rensing S.A."/>
            <person name="Schmutz J."/>
            <person name="Symeonidi A."/>
            <person name="Elias M."/>
            <person name="Eveleigh R.J."/>
            <person name="Herman E.K."/>
            <person name="Klute M.J."/>
            <person name="Nakayama T."/>
            <person name="Obornik M."/>
            <person name="Reyes-Prieto A."/>
            <person name="Armbrust E.V."/>
            <person name="Aves S.J."/>
            <person name="Beiko R.G."/>
            <person name="Coutinho P."/>
            <person name="Dacks J.B."/>
            <person name="Durnford D.G."/>
            <person name="Fast N.M."/>
            <person name="Green B.R."/>
            <person name="Grisdale C.J."/>
            <person name="Hempel F."/>
            <person name="Henrissat B."/>
            <person name="Hoppner M.P."/>
            <person name="Ishida K."/>
            <person name="Kim E."/>
            <person name="Koreny L."/>
            <person name="Kroth P.G."/>
            <person name="Liu Y."/>
            <person name="Malik S.B."/>
            <person name="Maier U.G."/>
            <person name="McRose D."/>
            <person name="Mock T."/>
            <person name="Neilson J.A."/>
            <person name="Onodera N.T."/>
            <person name="Poole A.M."/>
            <person name="Pritham E.J."/>
            <person name="Richards T.A."/>
            <person name="Rocap G."/>
            <person name="Roy S.W."/>
            <person name="Sarai C."/>
            <person name="Schaack S."/>
            <person name="Shirato S."/>
            <person name="Slamovits C.H."/>
            <person name="Spencer D.F."/>
            <person name="Suzuki S."/>
            <person name="Worden A.Z."/>
            <person name="Zauner S."/>
            <person name="Barry K."/>
            <person name="Bell C."/>
            <person name="Bharti A.K."/>
            <person name="Crow J.A."/>
            <person name="Grimwood J."/>
            <person name="Kramer R."/>
            <person name="Lindquist E."/>
            <person name="Lucas S."/>
            <person name="Salamov A."/>
            <person name="McFadden G.I."/>
            <person name="Lane C.E."/>
            <person name="Keeling P.J."/>
            <person name="Gray M.W."/>
            <person name="Grigoriev I.V."/>
            <person name="Archibald J.M."/>
        </authorList>
    </citation>
    <scope>NUCLEOTIDE SEQUENCE</scope>
    <source>
        <strain evidence="3 5">CCMP2712</strain>
    </source>
</reference>
<dbReference type="Pfam" id="PF00300">
    <property type="entry name" value="His_Phos_1"/>
    <property type="match status" value="1"/>
</dbReference>
<dbReference type="KEGG" id="gtt:GUITHDRAFT_109531"/>
<dbReference type="OrthoDB" id="354304at2759"/>
<dbReference type="SUPFAM" id="SSF53254">
    <property type="entry name" value="Phosphoglycerate mutase-like"/>
    <property type="match status" value="1"/>
</dbReference>
<keyword evidence="5" id="KW-1185">Reference proteome</keyword>
<dbReference type="InterPro" id="IPR050275">
    <property type="entry name" value="PGM_Phosphatase"/>
</dbReference>
<feature type="active site" description="Tele-phosphohistidine intermediate" evidence="1">
    <location>
        <position position="34"/>
    </location>
</feature>
<feature type="active site" description="Proton donor/acceptor" evidence="1">
    <location>
        <position position="113"/>
    </location>
</feature>
<reference evidence="4" key="3">
    <citation type="submission" date="2015-06" db="UniProtKB">
        <authorList>
            <consortium name="EnsemblProtists"/>
        </authorList>
    </citation>
    <scope>IDENTIFICATION</scope>
</reference>
<protein>
    <recommendedName>
        <fullName evidence="6">Phosphoglycerate mutase</fullName>
    </recommendedName>
</protein>
<dbReference type="STRING" id="905079.L1J8M1"/>
<dbReference type="GeneID" id="17301180"/>
<dbReference type="AlphaFoldDB" id="L1J8M1"/>
<evidence type="ECO:0000256" key="1">
    <source>
        <dbReference type="PIRSR" id="PIRSR613078-1"/>
    </source>
</evidence>
<dbReference type="PaxDb" id="55529-EKX44410"/>
<dbReference type="EMBL" id="JH993004">
    <property type="protein sequence ID" value="EKX44410.1"/>
    <property type="molecule type" value="Genomic_DNA"/>
</dbReference>